<evidence type="ECO:0000256" key="8">
    <source>
        <dbReference type="SAM" id="Coils"/>
    </source>
</evidence>
<dbReference type="Gene3D" id="1.10.1780.10">
    <property type="entry name" value="Clp, N-terminal domain"/>
    <property type="match status" value="1"/>
</dbReference>
<dbReference type="Pfam" id="PF00004">
    <property type="entry name" value="AAA"/>
    <property type="match status" value="1"/>
</dbReference>
<dbReference type="PANTHER" id="PTHR11638:SF18">
    <property type="entry name" value="HEAT SHOCK PROTEIN 104"/>
    <property type="match status" value="1"/>
</dbReference>
<dbReference type="FunFam" id="3.40.50.300:FF:000010">
    <property type="entry name" value="Chaperone clpB 1, putative"/>
    <property type="match status" value="1"/>
</dbReference>
<accession>A0ABD3M5A5</accession>
<dbReference type="SMART" id="SM00382">
    <property type="entry name" value="AAA"/>
    <property type="match status" value="2"/>
</dbReference>
<dbReference type="InterPro" id="IPR004176">
    <property type="entry name" value="Clp_R_N"/>
</dbReference>
<dbReference type="PRINTS" id="PR00300">
    <property type="entry name" value="CLPPROTEASEA"/>
</dbReference>
<evidence type="ECO:0000256" key="9">
    <source>
        <dbReference type="SAM" id="MobiDB-lite"/>
    </source>
</evidence>
<dbReference type="PROSITE" id="PS51903">
    <property type="entry name" value="CLP_R"/>
    <property type="match status" value="1"/>
</dbReference>
<dbReference type="InterPro" id="IPR001270">
    <property type="entry name" value="ClpA/B"/>
</dbReference>
<dbReference type="PROSITE" id="PS00870">
    <property type="entry name" value="CLPAB_1"/>
    <property type="match status" value="1"/>
</dbReference>
<evidence type="ECO:0000256" key="7">
    <source>
        <dbReference type="RuleBase" id="RU004432"/>
    </source>
</evidence>
<dbReference type="SUPFAM" id="SSF52540">
    <property type="entry name" value="P-loop containing nucleoside triphosphate hydrolases"/>
    <property type="match status" value="2"/>
</dbReference>
<dbReference type="InterPro" id="IPR028299">
    <property type="entry name" value="ClpA/B_CS2"/>
</dbReference>
<dbReference type="InterPro" id="IPR003593">
    <property type="entry name" value="AAA+_ATPase"/>
</dbReference>
<evidence type="ECO:0000256" key="2">
    <source>
        <dbReference type="ARBA" id="ARBA00022737"/>
    </source>
</evidence>
<keyword evidence="12" id="KW-1185">Reference proteome</keyword>
<dbReference type="InterPro" id="IPR003959">
    <property type="entry name" value="ATPase_AAA_core"/>
</dbReference>
<dbReference type="InterPro" id="IPR019489">
    <property type="entry name" value="Clp_ATPase_C"/>
</dbReference>
<evidence type="ECO:0000256" key="3">
    <source>
        <dbReference type="ARBA" id="ARBA00022741"/>
    </source>
</evidence>
<dbReference type="CDD" id="cd00009">
    <property type="entry name" value="AAA"/>
    <property type="match status" value="1"/>
</dbReference>
<dbReference type="Pfam" id="PF07724">
    <property type="entry name" value="AAA_2"/>
    <property type="match status" value="1"/>
</dbReference>
<name>A0ABD3M5A5_9STRA</name>
<dbReference type="Pfam" id="PF10431">
    <property type="entry name" value="ClpB_D2-small"/>
    <property type="match status" value="1"/>
</dbReference>
<evidence type="ECO:0000256" key="4">
    <source>
        <dbReference type="ARBA" id="ARBA00022840"/>
    </source>
</evidence>
<evidence type="ECO:0000256" key="5">
    <source>
        <dbReference type="ARBA" id="ARBA00023186"/>
    </source>
</evidence>
<dbReference type="InterPro" id="IPR018368">
    <property type="entry name" value="ClpA/B_CS1"/>
</dbReference>
<reference evidence="11 12" key="1">
    <citation type="submission" date="2024-10" db="EMBL/GenBank/DDBJ databases">
        <title>Updated reference genomes for cyclostephanoid diatoms.</title>
        <authorList>
            <person name="Roberts W.R."/>
            <person name="Alverson A.J."/>
        </authorList>
    </citation>
    <scope>NUCLEOTIDE SEQUENCE [LARGE SCALE GENOMIC DNA]</scope>
    <source>
        <strain evidence="11 12">AJA232-27</strain>
    </source>
</reference>
<dbReference type="CDD" id="cd19499">
    <property type="entry name" value="RecA-like_ClpB_Hsp104-like"/>
    <property type="match status" value="1"/>
</dbReference>
<dbReference type="InterPro" id="IPR036628">
    <property type="entry name" value="Clp_N_dom_sf"/>
</dbReference>
<dbReference type="InterPro" id="IPR027417">
    <property type="entry name" value="P-loop_NTPase"/>
</dbReference>
<dbReference type="FunFam" id="3.40.50.300:FF:000120">
    <property type="entry name" value="ATP-dependent chaperone ClpB"/>
    <property type="match status" value="1"/>
</dbReference>
<dbReference type="FunFam" id="3.40.50.300:FF:000025">
    <property type="entry name" value="ATP-dependent Clp protease subunit"/>
    <property type="match status" value="1"/>
</dbReference>
<feature type="region of interest" description="Disordered" evidence="9">
    <location>
        <begin position="660"/>
        <end position="682"/>
    </location>
</feature>
<feature type="coiled-coil region" evidence="8">
    <location>
        <begin position="589"/>
        <end position="647"/>
    </location>
</feature>
<comment type="similarity">
    <text evidence="1 7">Belongs to the ClpA/ClpB family.</text>
</comment>
<keyword evidence="4 7" id="KW-0067">ATP-binding</keyword>
<dbReference type="PANTHER" id="PTHR11638">
    <property type="entry name" value="ATP-DEPENDENT CLP PROTEASE"/>
    <property type="match status" value="1"/>
</dbReference>
<dbReference type="InterPro" id="IPR041546">
    <property type="entry name" value="ClpA/ClpB_AAA_lid"/>
</dbReference>
<evidence type="ECO:0000256" key="1">
    <source>
        <dbReference type="ARBA" id="ARBA00008675"/>
    </source>
</evidence>
<dbReference type="InterPro" id="IPR050130">
    <property type="entry name" value="ClpA_ClpB"/>
</dbReference>
<feature type="domain" description="Clp R" evidence="10">
    <location>
        <begin position="110"/>
        <end position="271"/>
    </location>
</feature>
<evidence type="ECO:0000313" key="11">
    <source>
        <dbReference type="EMBL" id="KAL3759219.1"/>
    </source>
</evidence>
<gene>
    <name evidence="11" type="ORF">ACHAWU_008921</name>
</gene>
<keyword evidence="3 7" id="KW-0547">Nucleotide-binding</keyword>
<dbReference type="Proteomes" id="UP001530293">
    <property type="component" value="Unassembled WGS sequence"/>
</dbReference>
<comment type="caution">
    <text evidence="11">The sequence shown here is derived from an EMBL/GenBank/DDBJ whole genome shotgun (WGS) entry which is preliminary data.</text>
</comment>
<organism evidence="11 12">
    <name type="scientific">Discostella pseudostelligera</name>
    <dbReference type="NCBI Taxonomy" id="259834"/>
    <lineage>
        <taxon>Eukaryota</taxon>
        <taxon>Sar</taxon>
        <taxon>Stramenopiles</taxon>
        <taxon>Ochrophyta</taxon>
        <taxon>Bacillariophyta</taxon>
        <taxon>Coscinodiscophyceae</taxon>
        <taxon>Thalassiosirophycidae</taxon>
        <taxon>Stephanodiscales</taxon>
        <taxon>Stephanodiscaceae</taxon>
        <taxon>Discostella</taxon>
    </lineage>
</organism>
<evidence type="ECO:0000259" key="10">
    <source>
        <dbReference type="PROSITE" id="PS51903"/>
    </source>
</evidence>
<dbReference type="Pfam" id="PF17871">
    <property type="entry name" value="AAA_lid_9"/>
    <property type="match status" value="1"/>
</dbReference>
<protein>
    <recommendedName>
        <fullName evidence="10">Clp R domain-containing protein</fullName>
    </recommendedName>
</protein>
<feature type="region of interest" description="Disordered" evidence="9">
    <location>
        <begin position="75"/>
        <end position="103"/>
    </location>
</feature>
<dbReference type="PROSITE" id="PS00871">
    <property type="entry name" value="CLPAB_2"/>
    <property type="match status" value="1"/>
</dbReference>
<feature type="region of interest" description="Disordered" evidence="9">
    <location>
        <begin position="269"/>
        <end position="291"/>
    </location>
</feature>
<dbReference type="Gene3D" id="3.40.50.300">
    <property type="entry name" value="P-loop containing nucleotide triphosphate hydrolases"/>
    <property type="match status" value="3"/>
</dbReference>
<dbReference type="EMBL" id="JALLBG020000209">
    <property type="protein sequence ID" value="KAL3759219.1"/>
    <property type="molecule type" value="Genomic_DNA"/>
</dbReference>
<proteinExistence type="inferred from homology"/>
<keyword evidence="2 6" id="KW-0677">Repeat</keyword>
<dbReference type="FunFam" id="1.10.8.60:FF:000017">
    <property type="entry name" value="ATP-dependent chaperone ClpB"/>
    <property type="match status" value="1"/>
</dbReference>
<dbReference type="Pfam" id="PF02861">
    <property type="entry name" value="Clp_N"/>
    <property type="match status" value="1"/>
</dbReference>
<dbReference type="GO" id="GO:0005524">
    <property type="term" value="F:ATP binding"/>
    <property type="evidence" value="ECO:0007669"/>
    <property type="project" value="UniProtKB-KW"/>
</dbReference>
<dbReference type="SMART" id="SM01086">
    <property type="entry name" value="ClpB_D2-small"/>
    <property type="match status" value="1"/>
</dbReference>
<keyword evidence="5 7" id="KW-0143">Chaperone</keyword>
<sequence length="1040" mass="114660">MKQKQLGMQFMGLGMAVLATTTFAVMMMRTMTSTSSSSSWFMVEAFVPVIHTTRTPPSSCVASLSLPSLVSPSPLTSALSSRNRSGMHQQQRRHHPTHPLHMSSQPNDYFDQSLYTDAAWSAITALPPCASYYSATSVDAPMLLSILLNPTKYNIPNIDNALTAKTVVFKLLSDAGLENVDGLKKEVERYLERQPKVSGDTSTQKSLGRTLGEVLEAARGVRDGLKDSYISTEALLLGLCAKDTLFTINALTSQNVSLEDVKRAVQAMRTVGPSSSSDGSAGGGNPTRVTSRSAEGLYDALEKYGVDFTKNAELGKLDPVIGRDDEIRRAIQILSRRTKNNPVLIGDPGVGKTAIAEGIAQRMVAGDVPDTLKPPCRLIGLDMGALVAGATMRGEFEERLKAVIDEVQKSAGEIVLFIDEMHTVVGAGAVSGSMDASNLLKPALARGQLRCIGATTINEYRKYIEKDKALERRFQQVYVGEPSPEDTVSILRGLKPRYELHHGVRIRDEALLAAAKLSSRYLPDRFLPDKAIDLIDEACAKLKNELTSKPTIIDEVDRRIIQLEMERLSIKSDVEKSQNEAKDADLQRLQNLESTLLQLYDQQADLNARWQAEREAVLGTNELQEKIAEVQLEIEKAEREYDLNKAAELKYGTLPQLEEQLERAKSKEEADDTGSSQDGMKPRMLRDEVVPEDIASVISVWTGIPSAKLLDSERDRILTMADKLRERVVGQDEAIEVVTDAIQRSRAGMNDPSKPIASMVFLGPTGVGKTELAKALSEFMFDTEDAMIRLDMSEYMEKHTVSRLLGAPPGYVGYDEGGQLTDAVRRRPYSVLLFDEIEKAHPDVFNVMLQLLDDGQVTDSKGTKVDFKNCIVIFTSNIGSQDIIELGGANPALMKERVFNAMRANFRPEFLNRIDENVIFNSLSKDNIRGIVVLEVRRLESRLAEKSMKLIVTDEALDLLADVGFDPVYGARPLKRTIQKTLENNIALGLLKGEYADGDTVMVGVMNERIHIRKAQPWEVAVDGSGQTSDAQESFAEGFY</sequence>
<dbReference type="SUPFAM" id="SSF81923">
    <property type="entry name" value="Double Clp-N motif"/>
    <property type="match status" value="1"/>
</dbReference>
<evidence type="ECO:0000313" key="12">
    <source>
        <dbReference type="Proteomes" id="UP001530293"/>
    </source>
</evidence>
<dbReference type="AlphaFoldDB" id="A0ABD3M5A5"/>
<keyword evidence="8" id="KW-0175">Coiled coil</keyword>
<dbReference type="Gene3D" id="1.10.8.60">
    <property type="match status" value="1"/>
</dbReference>
<evidence type="ECO:0000256" key="6">
    <source>
        <dbReference type="PROSITE-ProRule" id="PRU01251"/>
    </source>
</evidence>